<dbReference type="Ensembl" id="ENSSAUT00010061781.1">
    <property type="protein sequence ID" value="ENSSAUP00010058879.1"/>
    <property type="gene ID" value="ENSSAUG00010023989.1"/>
</dbReference>
<evidence type="ECO:0000259" key="1">
    <source>
        <dbReference type="PROSITE" id="PS50878"/>
    </source>
</evidence>
<evidence type="ECO:0000313" key="2">
    <source>
        <dbReference type="Ensembl" id="ENSSAUP00010058879.1"/>
    </source>
</evidence>
<reference evidence="2" key="3">
    <citation type="submission" date="2025-09" db="UniProtKB">
        <authorList>
            <consortium name="Ensembl"/>
        </authorList>
    </citation>
    <scope>IDENTIFICATION</scope>
</reference>
<dbReference type="InParanoid" id="A0A671Y5T3"/>
<dbReference type="OMA" id="AHGAYIR"/>
<dbReference type="CDD" id="cd09076">
    <property type="entry name" value="L1-EN"/>
    <property type="match status" value="1"/>
</dbReference>
<proteinExistence type="predicted"/>
<dbReference type="Gene3D" id="3.60.10.10">
    <property type="entry name" value="Endonuclease/exonuclease/phosphatase"/>
    <property type="match status" value="1"/>
</dbReference>
<dbReference type="PANTHER" id="PTHR31635:SF196">
    <property type="entry name" value="REVERSE TRANSCRIPTASE DOMAIN-CONTAINING PROTEIN-RELATED"/>
    <property type="match status" value="1"/>
</dbReference>
<accession>A0A671Y5T3</accession>
<dbReference type="AlphaFoldDB" id="A0A671Y5T3"/>
<dbReference type="GO" id="GO:0003824">
    <property type="term" value="F:catalytic activity"/>
    <property type="evidence" value="ECO:0007669"/>
    <property type="project" value="InterPro"/>
</dbReference>
<dbReference type="PANTHER" id="PTHR31635">
    <property type="entry name" value="REVERSE TRANSCRIPTASE DOMAIN-CONTAINING PROTEIN-RELATED"/>
    <property type="match status" value="1"/>
</dbReference>
<dbReference type="InterPro" id="IPR036691">
    <property type="entry name" value="Endo/exonu/phosph_ase_sf"/>
</dbReference>
<dbReference type="Proteomes" id="UP000472265">
    <property type="component" value="Chromosome 2"/>
</dbReference>
<keyword evidence="3" id="KW-1185">Reference proteome</keyword>
<dbReference type="SUPFAM" id="SSF56219">
    <property type="entry name" value="DNase I-like"/>
    <property type="match status" value="1"/>
</dbReference>
<organism evidence="2 3">
    <name type="scientific">Sparus aurata</name>
    <name type="common">Gilthead sea bream</name>
    <dbReference type="NCBI Taxonomy" id="8175"/>
    <lineage>
        <taxon>Eukaryota</taxon>
        <taxon>Metazoa</taxon>
        <taxon>Chordata</taxon>
        <taxon>Craniata</taxon>
        <taxon>Vertebrata</taxon>
        <taxon>Euteleostomi</taxon>
        <taxon>Actinopterygii</taxon>
        <taxon>Neopterygii</taxon>
        <taxon>Teleostei</taxon>
        <taxon>Neoteleostei</taxon>
        <taxon>Acanthomorphata</taxon>
        <taxon>Eupercaria</taxon>
        <taxon>Spariformes</taxon>
        <taxon>Sparidae</taxon>
        <taxon>Sparus</taxon>
    </lineage>
</organism>
<reference evidence="2" key="1">
    <citation type="submission" date="2021-04" db="EMBL/GenBank/DDBJ databases">
        <authorList>
            <consortium name="Wellcome Sanger Institute Data Sharing"/>
        </authorList>
    </citation>
    <scope>NUCLEOTIDE SEQUENCE [LARGE SCALE GENOMIC DNA]</scope>
</reference>
<dbReference type="PROSITE" id="PS50878">
    <property type="entry name" value="RT_POL"/>
    <property type="match status" value="1"/>
</dbReference>
<dbReference type="InterPro" id="IPR043502">
    <property type="entry name" value="DNA/RNA_pol_sf"/>
</dbReference>
<dbReference type="CDD" id="cd01650">
    <property type="entry name" value="RT_nLTR_like"/>
    <property type="match status" value="1"/>
</dbReference>
<dbReference type="SUPFAM" id="SSF56672">
    <property type="entry name" value="DNA/RNA polymerases"/>
    <property type="match status" value="1"/>
</dbReference>
<sequence>MVCLNTNLSFVSLNTRGLKDNVKRKAIFLFCKGRKAHCTFLQETHSSAADCSFWSNQWGDKILFSHGSNRSAGVAICFNKCPGNVITHKADKKGHWLAAVLNFEGCCIIIMNVYGYNNTSQNRHLFLEVSEAVNQFKNCYNTNLILLGGDLNIAPDDWLDRCPSKFTDHHFNTLFLEICNTHSLIDVWRSQNVMVKQFSWLKPNGSCMSRIDLWLSTLDIAEYVSEVSMSSAPLTDHCSLYLELKPKSSPDKRNINWKFNADLLKSEDYCKKIKELLLEIKFDTTIGSYSNRWEFFKYKVRQISIKFGKQRSKDIQEQELYLVQEIDKCCKRSPMSDADMSNFMILQSKLDDLYLRRAHGAYIRSRAKWTEEGEKNTAYFCALEKRRQERNAINVLMINNLECTDHKLISEEVHRFYSVLYTSSYSRESSIALFENIKTHLPPLNIDFVEMCDSEIQMWELEKVVKNISVGKSPGQDGLTTHFYKFFWQDIKELLFYAIRECFMNKVMMPTMKQGLITLIPKPGKDKKCIDNLRPITLLNVDYKLFAHIFANWLKECLPHVISESQSGFLKERSIHNNIRLVLDLLDYADKIEDDGLIMFLDFCKAFDTVEHGFMMDTLKYFGFGECFREVIKMFYNDINSAVILPTGTCKRFNVKRGIRQGCPASPLLFILVAEVLAVMIKHSENIQQLNVMGRPLIISQLADDTTLFLKNATQIPEALKVISVFSKASGLHLNLSKCELMAIHDQPLVSIQGIAIKKEVKYLGIIISKDSHYREKTNIDNIMLKSKTILNLWLQRDLSIFGRILLSKMEALSRFIYPAYSLAIPTNMIKNINQTIYNFIWKNRHHYIRKGDIVKSIEEGGLNAIDFDPMNGTLKLKWLKSFITQYEHFWFYLPSKIFMDVGGIAFLLTCDFEISKLPIKLSKFHQQVLHYWKLIYKHNFSPHNTPIWNNRYILIKKKSLYFKEWKENGIWSVQHLMDGRGNILDFNEFSHKYNIECSRNDYWAVIKAIPQALICMIKGTLMYIPLTPKLLTLSINNQPLLEKKCNNKFLRSTLTKEFFPFSLKRKHMLKEYSTLDAKRIRCKFLSFPISPKAKEVHFKTINDIYPCGEFLRLKFNLDCNECSFCKTEVETLEHLMFSCNLSDLFWKDFKNWITHNNIDVPPLTYNNVRFGFIMEDRNLEFNINNLVILAKYFLHKCKFSKTAPCFKFFLKELQLYFDSLKLMKSKKALLLYNSLSTLTFD</sequence>
<protein>
    <recommendedName>
        <fullName evidence="1">Reverse transcriptase domain-containing protein</fullName>
    </recommendedName>
</protein>
<evidence type="ECO:0000313" key="3">
    <source>
        <dbReference type="Proteomes" id="UP000472265"/>
    </source>
</evidence>
<name>A0A671Y5T3_SPAAU</name>
<feature type="domain" description="Reverse transcriptase" evidence="1">
    <location>
        <begin position="501"/>
        <end position="768"/>
    </location>
</feature>
<dbReference type="InterPro" id="IPR000477">
    <property type="entry name" value="RT_dom"/>
</dbReference>
<reference evidence="2" key="2">
    <citation type="submission" date="2025-08" db="UniProtKB">
        <authorList>
            <consortium name="Ensembl"/>
        </authorList>
    </citation>
    <scope>IDENTIFICATION</scope>
</reference>
<dbReference type="Pfam" id="PF00078">
    <property type="entry name" value="RVT_1"/>
    <property type="match status" value="1"/>
</dbReference>
<dbReference type="GeneTree" id="ENSGT00940000163737"/>